<reference evidence="4 5" key="1">
    <citation type="submission" date="2020-06" db="EMBL/GenBank/DDBJ databases">
        <title>Oricola thermophila sp. nov. isolated from a tidal sediments.</title>
        <authorList>
            <person name="Kwon K.K."/>
            <person name="Yang S.-H."/>
            <person name="Park M.-J."/>
        </authorList>
    </citation>
    <scope>NUCLEOTIDE SEQUENCE [LARGE SCALE GENOMIC DNA]</scope>
    <source>
        <strain evidence="4 5">MEBiC13590</strain>
    </source>
</reference>
<sequence length="397" mass="43151">MPGTICHGSTGSRARNWHVAAVVCALSLLAASATRVSADTCSDLREQLRAARNVSGSATSEIQRYTDAARRQAEEIEKTVAIQEAQGCFRNPDASCQQLARMIRQMKSNLSALESRRDRLTSRRKAGRVRAIEARLKANRCDTRQPIVRNGGSRPTIARAPQDPPDASATGRVIIRDGTGPARILGVAPDSTGVFENPDAITVPRLSGTFRTLCVRKCDGYYFPVSFSTTTSFFERDAAACSAMCPAAETELYFHRVPGEESEAMISLQGEPYTALPTAFLYRERRTDTADPSCTCGKPATHAQAQTDRSDENRTETRPAVPLPTDKPADALADPESRMNAASGLTGQRIRELTGAVTVGDVRSAENRGKVRVVGPEFLPDPEEAIDLRSRDRTVVR</sequence>
<feature type="compositionally biased region" description="Basic and acidic residues" evidence="2">
    <location>
        <begin position="308"/>
        <end position="317"/>
    </location>
</feature>
<evidence type="ECO:0000313" key="4">
    <source>
        <dbReference type="EMBL" id="QKV17668.1"/>
    </source>
</evidence>
<dbReference type="KEGG" id="orm:HTY61_03875"/>
<gene>
    <name evidence="4" type="ORF">HTY61_03875</name>
</gene>
<feature type="region of interest" description="Disordered" evidence="2">
    <location>
        <begin position="147"/>
        <end position="169"/>
    </location>
</feature>
<organism evidence="4 5">
    <name type="scientific">Oricola thermophila</name>
    <dbReference type="NCBI Taxonomy" id="2742145"/>
    <lineage>
        <taxon>Bacteria</taxon>
        <taxon>Pseudomonadati</taxon>
        <taxon>Pseudomonadota</taxon>
        <taxon>Alphaproteobacteria</taxon>
        <taxon>Hyphomicrobiales</taxon>
        <taxon>Ahrensiaceae</taxon>
        <taxon>Oricola</taxon>
    </lineage>
</organism>
<evidence type="ECO:0000256" key="3">
    <source>
        <dbReference type="SAM" id="SignalP"/>
    </source>
</evidence>
<keyword evidence="5" id="KW-1185">Reference proteome</keyword>
<feature type="signal peptide" evidence="3">
    <location>
        <begin position="1"/>
        <end position="38"/>
    </location>
</feature>
<feature type="region of interest" description="Disordered" evidence="2">
    <location>
        <begin position="289"/>
        <end position="345"/>
    </location>
</feature>
<feature type="chain" id="PRO_5026997654" evidence="3">
    <location>
        <begin position="39"/>
        <end position="397"/>
    </location>
</feature>
<keyword evidence="1" id="KW-0175">Coiled coil</keyword>
<dbReference type="AlphaFoldDB" id="A0A6N1VAF0"/>
<dbReference type="EMBL" id="CP054836">
    <property type="protein sequence ID" value="QKV17668.1"/>
    <property type="molecule type" value="Genomic_DNA"/>
</dbReference>
<dbReference type="RefSeq" id="WP_175275565.1">
    <property type="nucleotide sequence ID" value="NZ_CP054836.1"/>
</dbReference>
<dbReference type="Proteomes" id="UP000509367">
    <property type="component" value="Chromosome"/>
</dbReference>
<name>A0A6N1VAF0_9HYPH</name>
<protein>
    <submittedName>
        <fullName evidence="4">DUF2865 domain-containing protein</fullName>
    </submittedName>
</protein>
<feature type="coiled-coil region" evidence="1">
    <location>
        <begin position="66"/>
        <end position="123"/>
    </location>
</feature>
<dbReference type="Pfam" id="PF11064">
    <property type="entry name" value="DUF2865"/>
    <property type="match status" value="1"/>
</dbReference>
<dbReference type="InterPro" id="IPR021293">
    <property type="entry name" value="DUF2865"/>
</dbReference>
<accession>A0A6N1VAF0</accession>
<evidence type="ECO:0000256" key="1">
    <source>
        <dbReference type="SAM" id="Coils"/>
    </source>
</evidence>
<keyword evidence="3" id="KW-0732">Signal</keyword>
<evidence type="ECO:0000256" key="2">
    <source>
        <dbReference type="SAM" id="MobiDB-lite"/>
    </source>
</evidence>
<evidence type="ECO:0000313" key="5">
    <source>
        <dbReference type="Proteomes" id="UP000509367"/>
    </source>
</evidence>
<proteinExistence type="predicted"/>